<dbReference type="Gene3D" id="6.10.140.2220">
    <property type="match status" value="1"/>
</dbReference>
<dbReference type="GO" id="GO:0008270">
    <property type="term" value="F:zinc ion binding"/>
    <property type="evidence" value="ECO:0007669"/>
    <property type="project" value="UniProtKB-KW"/>
</dbReference>
<sequence length="660" mass="69565">MVGKGTNPPGWKAFMASTATCKTIEERIALVKPIIEQVHTIFEEQSTQSPGSQKLFTALGVGALNNTVTGLDPASADSHRQLLAVNDVITGGDPRLAVVLLEHNFLPSLLRLHERIADMSHRLSQTVVMLVCSCTMVSGSLTSSQLEALAVRPELPQLLLSHIIYLSIHPQVLLSPAGIGTAQRCIQVCWELTRTSSQHSKAFRELLLQVDAAARLMLISTLAAGKGSGGEAAAAAASDAAATAEPSADATLGGVAALEEAGKDKPADADAAPAPAPSSSDASSAPAAPSSDPATAPDLYEQRLVLAAQASSLVANLAGLGDRNFNLTTGGLAPLRAWLLRPGTLGALRPLLERLVDGLAEVRARMEAQDADAEAEAAAEEAMAVMQLDDADLRPARLPRRRIVAQVEGALRNLLTVLGMPTIVMGTSEADVVEACGFVIRHSFGMFTEGYVDTFRALRAAVSDPLPAGAASSAPAVPFKEPYPGAYGQYFRAYAGHIETVVPALGVQLEEWGVRFTGEQAARDLPVMQVSEGVDARSAQSWLKDQIQDIVNWGHAMMQLVRMADQAAASNKTQQQQEQGDQQLQQLQQQQKQLLQQMGAAAKGHCAACGAAPPAGGPPFQSCSRCRGVRYCSRACQIGHWTQHKADCQARTAAAAAETG</sequence>
<evidence type="ECO:0000256" key="6">
    <source>
        <dbReference type="SAM" id="MobiDB-lite"/>
    </source>
</evidence>
<comment type="caution">
    <text evidence="8">The sequence shown here is derived from an EMBL/GenBank/DDBJ whole genome shotgun (WGS) entry which is preliminary data.</text>
</comment>
<protein>
    <recommendedName>
        <fullName evidence="7">MYND-type domain-containing protein</fullName>
    </recommendedName>
</protein>
<keyword evidence="9" id="KW-1185">Reference proteome</keyword>
<dbReference type="PROSITE" id="PS50865">
    <property type="entry name" value="ZF_MYND_2"/>
    <property type="match status" value="1"/>
</dbReference>
<evidence type="ECO:0000259" key="7">
    <source>
        <dbReference type="PROSITE" id="PS50865"/>
    </source>
</evidence>
<evidence type="ECO:0000256" key="4">
    <source>
        <dbReference type="PROSITE-ProRule" id="PRU00134"/>
    </source>
</evidence>
<dbReference type="SUPFAM" id="SSF144232">
    <property type="entry name" value="HIT/MYND zinc finger-like"/>
    <property type="match status" value="1"/>
</dbReference>
<name>A0AAD3E2B6_9CHLO</name>
<evidence type="ECO:0000313" key="9">
    <source>
        <dbReference type="Proteomes" id="UP001054857"/>
    </source>
</evidence>
<feature type="non-terminal residue" evidence="8">
    <location>
        <position position="660"/>
    </location>
</feature>
<feature type="compositionally biased region" description="Low complexity" evidence="6">
    <location>
        <begin position="269"/>
        <end position="296"/>
    </location>
</feature>
<feature type="region of interest" description="Disordered" evidence="6">
    <location>
        <begin position="261"/>
        <end position="296"/>
    </location>
</feature>
<gene>
    <name evidence="8" type="ORF">Agub_g14993</name>
</gene>
<evidence type="ECO:0000256" key="1">
    <source>
        <dbReference type="ARBA" id="ARBA00022723"/>
    </source>
</evidence>
<dbReference type="EMBL" id="BMAR01000064">
    <property type="protein sequence ID" value="GFR52421.1"/>
    <property type="molecule type" value="Genomic_DNA"/>
</dbReference>
<evidence type="ECO:0000256" key="3">
    <source>
        <dbReference type="ARBA" id="ARBA00022833"/>
    </source>
</evidence>
<keyword evidence="1" id="KW-0479">Metal-binding</keyword>
<keyword evidence="3" id="KW-0862">Zinc</keyword>
<keyword evidence="2 4" id="KW-0863">Zinc-finger</keyword>
<dbReference type="AlphaFoldDB" id="A0AAD3E2B6"/>
<evidence type="ECO:0000256" key="5">
    <source>
        <dbReference type="SAM" id="Coils"/>
    </source>
</evidence>
<dbReference type="Pfam" id="PF01753">
    <property type="entry name" value="zf-MYND"/>
    <property type="match status" value="1"/>
</dbReference>
<proteinExistence type="predicted"/>
<dbReference type="InterPro" id="IPR002893">
    <property type="entry name" value="Znf_MYND"/>
</dbReference>
<evidence type="ECO:0000256" key="2">
    <source>
        <dbReference type="ARBA" id="ARBA00022771"/>
    </source>
</evidence>
<dbReference type="Proteomes" id="UP001054857">
    <property type="component" value="Unassembled WGS sequence"/>
</dbReference>
<accession>A0AAD3E2B6</accession>
<feature type="coiled-coil region" evidence="5">
    <location>
        <begin position="570"/>
        <end position="597"/>
    </location>
</feature>
<evidence type="ECO:0000313" key="8">
    <source>
        <dbReference type="EMBL" id="GFR52421.1"/>
    </source>
</evidence>
<keyword evidence="5" id="KW-0175">Coiled coil</keyword>
<feature type="domain" description="MYND-type" evidence="7">
    <location>
        <begin position="606"/>
        <end position="648"/>
    </location>
</feature>
<organism evidence="8 9">
    <name type="scientific">Astrephomene gubernaculifera</name>
    <dbReference type="NCBI Taxonomy" id="47775"/>
    <lineage>
        <taxon>Eukaryota</taxon>
        <taxon>Viridiplantae</taxon>
        <taxon>Chlorophyta</taxon>
        <taxon>core chlorophytes</taxon>
        <taxon>Chlorophyceae</taxon>
        <taxon>CS clade</taxon>
        <taxon>Chlamydomonadales</taxon>
        <taxon>Astrephomenaceae</taxon>
        <taxon>Astrephomene</taxon>
    </lineage>
</organism>
<reference evidence="8 9" key="1">
    <citation type="journal article" date="2021" name="Sci. Rep.">
        <title>Genome sequencing of the multicellular alga Astrephomene provides insights into convergent evolution of germ-soma differentiation.</title>
        <authorList>
            <person name="Yamashita S."/>
            <person name="Yamamoto K."/>
            <person name="Matsuzaki R."/>
            <person name="Suzuki S."/>
            <person name="Yamaguchi H."/>
            <person name="Hirooka S."/>
            <person name="Minakuchi Y."/>
            <person name="Miyagishima S."/>
            <person name="Kawachi M."/>
            <person name="Toyoda A."/>
            <person name="Nozaki H."/>
        </authorList>
    </citation>
    <scope>NUCLEOTIDE SEQUENCE [LARGE SCALE GENOMIC DNA]</scope>
    <source>
        <strain evidence="8 9">NIES-4017</strain>
    </source>
</reference>